<dbReference type="InterPro" id="IPR027304">
    <property type="entry name" value="Trigger_fact/SurA_dom_sf"/>
</dbReference>
<comment type="caution">
    <text evidence="2">The sequence shown here is derived from an EMBL/GenBank/DDBJ whole genome shotgun (WGS) entry which is preliminary data.</text>
</comment>
<dbReference type="AlphaFoldDB" id="A0A9P8HTE0"/>
<evidence type="ECO:0000256" key="1">
    <source>
        <dbReference type="ARBA" id="ARBA00022729"/>
    </source>
</evidence>
<name>A0A9P8HTE0_9PEZI</name>
<keyword evidence="1" id="KW-0732">Signal</keyword>
<evidence type="ECO:0000313" key="3">
    <source>
        <dbReference type="Proteomes" id="UP000698800"/>
    </source>
</evidence>
<protein>
    <recommendedName>
        <fullName evidence="4">Trigger factor</fullName>
    </recommendedName>
</protein>
<evidence type="ECO:0008006" key="4">
    <source>
        <dbReference type="Google" id="ProtNLM"/>
    </source>
</evidence>
<evidence type="ECO:0000313" key="2">
    <source>
        <dbReference type="EMBL" id="KAH0533540.1"/>
    </source>
</evidence>
<organism evidence="2 3">
    <name type="scientific">Glutinoglossum americanum</name>
    <dbReference type="NCBI Taxonomy" id="1670608"/>
    <lineage>
        <taxon>Eukaryota</taxon>
        <taxon>Fungi</taxon>
        <taxon>Dikarya</taxon>
        <taxon>Ascomycota</taxon>
        <taxon>Pezizomycotina</taxon>
        <taxon>Geoglossomycetes</taxon>
        <taxon>Geoglossales</taxon>
        <taxon>Geoglossaceae</taxon>
        <taxon>Glutinoglossum</taxon>
    </lineage>
</organism>
<dbReference type="InterPro" id="IPR050280">
    <property type="entry name" value="OMP_Chaperone_SurA"/>
</dbReference>
<proteinExistence type="predicted"/>
<dbReference type="EMBL" id="JAGHQL010000498">
    <property type="protein sequence ID" value="KAH0533540.1"/>
    <property type="molecule type" value="Genomic_DNA"/>
</dbReference>
<dbReference type="PANTHER" id="PTHR47637">
    <property type="entry name" value="CHAPERONE SURA"/>
    <property type="match status" value="1"/>
</dbReference>
<keyword evidence="3" id="KW-1185">Reference proteome</keyword>
<gene>
    <name evidence="2" type="ORF">FGG08_007681</name>
</gene>
<reference evidence="2" key="1">
    <citation type="submission" date="2021-03" db="EMBL/GenBank/DDBJ databases">
        <title>Comparative genomics and phylogenomic investigation of the class Geoglossomycetes provide insights into ecological specialization and systematics.</title>
        <authorList>
            <person name="Melie T."/>
            <person name="Pirro S."/>
            <person name="Miller A.N."/>
            <person name="Quandt A."/>
        </authorList>
    </citation>
    <scope>NUCLEOTIDE SEQUENCE</scope>
    <source>
        <strain evidence="2">GBOQ0MN5Z8</strain>
    </source>
</reference>
<accession>A0A9P8HTE0</accession>
<dbReference type="Gene3D" id="1.10.4030.10">
    <property type="entry name" value="Porin chaperone SurA, peptide-binding domain"/>
    <property type="match status" value="1"/>
</dbReference>
<dbReference type="PANTHER" id="PTHR47637:SF1">
    <property type="entry name" value="CHAPERONE SURA"/>
    <property type="match status" value="1"/>
</dbReference>
<dbReference type="Proteomes" id="UP000698800">
    <property type="component" value="Unassembled WGS sequence"/>
</dbReference>
<dbReference type="SUPFAM" id="SSF109998">
    <property type="entry name" value="Triger factor/SurA peptide-binding domain-like"/>
    <property type="match status" value="1"/>
</dbReference>
<sequence length="290" mass="33267">MVNERELRSYFEAHRENFQLARNIVQLSFVKLPEADRAVAQIKALMGQEEAGAKKKLQALCTAHAANYFLDDEAWLDLEEVKKELPIRSYNDAHFLENNRFLTIREDGFVYLIRIKSFRTAYAQVPGQVIDEVVAVVGNNIVMQSEIEMEFAQIQKELGPLPDTAKCSIVRQKIVDNILLSKAQNDSLDLSEDRVEAELNKRVDYYARQFGDVKTMEDFYGKSITQIKADNRDKIRNNLLIQEAQGKALKDIKVSPTDIKKLFNEMQKDSLPFYSAEVEVAQLVIEEITN</sequence>